<gene>
    <name evidence="5" type="ORF">AT705_00120</name>
</gene>
<dbReference type="InterPro" id="IPR051531">
    <property type="entry name" value="N-acetyltransferase"/>
</dbReference>
<dbReference type="PROSITE" id="PS51186">
    <property type="entry name" value="GNAT"/>
    <property type="match status" value="1"/>
</dbReference>
<sequence length="165" mass="18739">MLSLRLFEPADEQNLVCYLNNPVTVRYLSPKVPFPYTAADAQWWINTGSREGITRAIILDGVLIGCIGARPGTFEYCRSAEVGYWLAEEYWGRGITGRALDLLMAEVESTTEMVRLEAVVFEQNIRSARVLEKAGFEFEGVRRKAIYKDGELFDARLFGKVFEQN</sequence>
<dbReference type="PANTHER" id="PTHR43792">
    <property type="entry name" value="GNAT FAMILY, PUTATIVE (AFU_ORTHOLOGUE AFUA_3G00765)-RELATED-RELATED"/>
    <property type="match status" value="1"/>
</dbReference>
<dbReference type="InterPro" id="IPR000182">
    <property type="entry name" value="GNAT_dom"/>
</dbReference>
<dbReference type="GO" id="GO:0016747">
    <property type="term" value="F:acyltransferase activity, transferring groups other than amino-acyl groups"/>
    <property type="evidence" value="ECO:0007669"/>
    <property type="project" value="InterPro"/>
</dbReference>
<dbReference type="Gene3D" id="3.40.630.30">
    <property type="match status" value="1"/>
</dbReference>
<keyword evidence="1 5" id="KW-0808">Transferase</keyword>
<dbReference type="Pfam" id="PF13302">
    <property type="entry name" value="Acetyltransf_3"/>
    <property type="match status" value="1"/>
</dbReference>
<dbReference type="AlphaFoldDB" id="A0A0U3GEF7"/>
<accession>A0A0U3GEF7</accession>
<evidence type="ECO:0000313" key="6">
    <source>
        <dbReference type="Proteomes" id="UP000069015"/>
    </source>
</evidence>
<evidence type="ECO:0000256" key="3">
    <source>
        <dbReference type="ARBA" id="ARBA00038502"/>
    </source>
</evidence>
<evidence type="ECO:0000256" key="1">
    <source>
        <dbReference type="ARBA" id="ARBA00022679"/>
    </source>
</evidence>
<dbReference type="InterPro" id="IPR016181">
    <property type="entry name" value="Acyl_CoA_acyltransferase"/>
</dbReference>
<reference evidence="5 6" key="1">
    <citation type="submission" date="2015-12" db="EMBL/GenBank/DDBJ databases">
        <title>Complete genome sequence of Pseudoalteromonas rubra SCSIO 6842, harboring a conjugative plasmid.</title>
        <authorList>
            <person name="Li B."/>
            <person name="Wang X."/>
        </authorList>
    </citation>
    <scope>NUCLEOTIDE SEQUENCE [LARGE SCALE GENOMIC DNA]</scope>
    <source>
        <strain evidence="5 6">SCSIO 6842</strain>
    </source>
</reference>
<comment type="similarity">
    <text evidence="3">Belongs to the acetyltransferase family. RimJ subfamily.</text>
</comment>
<proteinExistence type="inferred from homology"/>
<feature type="domain" description="N-acetyltransferase" evidence="4">
    <location>
        <begin position="2"/>
        <end position="159"/>
    </location>
</feature>
<dbReference type="PANTHER" id="PTHR43792:SF8">
    <property type="entry name" value="[RIBOSOMAL PROTEIN US5]-ALANINE N-ACETYLTRANSFERASE"/>
    <property type="match status" value="1"/>
</dbReference>
<evidence type="ECO:0000259" key="4">
    <source>
        <dbReference type="PROSITE" id="PS51186"/>
    </source>
</evidence>
<name>A0A0U3GEF7_9GAMM</name>
<evidence type="ECO:0000256" key="2">
    <source>
        <dbReference type="ARBA" id="ARBA00023315"/>
    </source>
</evidence>
<protein>
    <submittedName>
        <fullName evidence="5">Acetyltransferase</fullName>
    </submittedName>
</protein>
<dbReference type="SUPFAM" id="SSF55729">
    <property type="entry name" value="Acyl-CoA N-acyltransferases (Nat)"/>
    <property type="match status" value="1"/>
</dbReference>
<dbReference type="KEGG" id="prr:AT705_00120"/>
<dbReference type="EMBL" id="CP013611">
    <property type="protein sequence ID" value="ALU41467.1"/>
    <property type="molecule type" value="Genomic_DNA"/>
</dbReference>
<dbReference type="Proteomes" id="UP000069015">
    <property type="component" value="Chromosome 1"/>
</dbReference>
<organism evidence="5 6">
    <name type="scientific">Pseudoalteromonas rubra</name>
    <dbReference type="NCBI Taxonomy" id="43658"/>
    <lineage>
        <taxon>Bacteria</taxon>
        <taxon>Pseudomonadati</taxon>
        <taxon>Pseudomonadota</taxon>
        <taxon>Gammaproteobacteria</taxon>
        <taxon>Alteromonadales</taxon>
        <taxon>Pseudoalteromonadaceae</taxon>
        <taxon>Pseudoalteromonas</taxon>
    </lineage>
</organism>
<evidence type="ECO:0000313" key="5">
    <source>
        <dbReference type="EMBL" id="ALU41467.1"/>
    </source>
</evidence>
<dbReference type="RefSeq" id="WP_058794977.1">
    <property type="nucleotide sequence ID" value="NZ_CP013611.1"/>
</dbReference>
<keyword evidence="2" id="KW-0012">Acyltransferase</keyword>